<dbReference type="EMBL" id="FR695877">
    <property type="protein sequence ID" value="CBX31686.1"/>
    <property type="molecule type" value="Genomic_DNA"/>
</dbReference>
<name>E1YK82_9BACT</name>
<reference evidence="1" key="1">
    <citation type="journal article" date="2011" name="Environ. Microbiol.">
        <title>Genomic insights into the metabolic potential of the polycyclic aromatic hydrocarbon degrading sulfate-reducing Deltaproteobacterium N47.</title>
        <authorList>
            <person name="Bergmann F."/>
            <person name="Selesi D."/>
            <person name="Weinmaier T."/>
            <person name="Tischler P."/>
            <person name="Rattei T."/>
            <person name="Meckenstock R.U."/>
        </authorList>
    </citation>
    <scope>NUCLEOTIDE SEQUENCE</scope>
</reference>
<proteinExistence type="predicted"/>
<dbReference type="AlphaFoldDB" id="E1YK82"/>
<evidence type="ECO:0000313" key="1">
    <source>
        <dbReference type="EMBL" id="CBX31686.1"/>
    </source>
</evidence>
<organism evidence="1">
    <name type="scientific">uncultured Desulfobacterium sp</name>
    <dbReference type="NCBI Taxonomy" id="201089"/>
    <lineage>
        <taxon>Bacteria</taxon>
        <taxon>Pseudomonadati</taxon>
        <taxon>Thermodesulfobacteriota</taxon>
        <taxon>Desulfobacteria</taxon>
        <taxon>Desulfobacterales</taxon>
        <taxon>Desulfobacteriaceae</taxon>
        <taxon>Desulfobacterium</taxon>
        <taxon>environmental samples</taxon>
    </lineage>
</organism>
<sequence length="39" mass="4375">MEFENTIQKTLAFNRDAPLSPYDIAQVIKVNSIPVKLAV</sequence>
<protein>
    <submittedName>
        <fullName evidence="1">Uncharacterized protein</fullName>
    </submittedName>
</protein>
<accession>E1YK82</accession>
<gene>
    <name evidence="1" type="ORF">N47_E51980</name>
</gene>